<keyword evidence="3 6" id="KW-0808">Transferase</keyword>
<dbReference type="InterPro" id="IPR015422">
    <property type="entry name" value="PyrdxlP-dep_Trfase_small"/>
</dbReference>
<dbReference type="InterPro" id="IPR005814">
    <property type="entry name" value="Aminotrans_3"/>
</dbReference>
<evidence type="ECO:0000256" key="3">
    <source>
        <dbReference type="ARBA" id="ARBA00022679"/>
    </source>
</evidence>
<dbReference type="FunFam" id="3.40.640.10:FF:000014">
    <property type="entry name" value="Adenosylmethionine-8-amino-7-oxononanoate aminotransferase, probable"/>
    <property type="match status" value="1"/>
</dbReference>
<dbReference type="KEGG" id="sap:Sulac_0904"/>
<dbReference type="HOGENOM" id="CLU_016922_4_1_9"/>
<evidence type="ECO:0000256" key="2">
    <source>
        <dbReference type="ARBA" id="ARBA00022576"/>
    </source>
</evidence>
<evidence type="ECO:0000313" key="7">
    <source>
        <dbReference type="Proteomes" id="UP000005439"/>
    </source>
</evidence>
<reference evidence="7" key="1">
    <citation type="submission" date="2011-12" db="EMBL/GenBank/DDBJ databases">
        <title>The complete genome of chromosome of Sulfobacillus acidophilus DSM 10332.</title>
        <authorList>
            <person name="Lucas S."/>
            <person name="Han J."/>
            <person name="Lapidus A."/>
            <person name="Bruce D."/>
            <person name="Goodwin L."/>
            <person name="Pitluck S."/>
            <person name="Peters L."/>
            <person name="Kyrpides N."/>
            <person name="Mavromatis K."/>
            <person name="Ivanova N."/>
            <person name="Mikhailova N."/>
            <person name="Chertkov O."/>
            <person name="Saunders E."/>
            <person name="Detter J.C."/>
            <person name="Tapia R."/>
            <person name="Han C."/>
            <person name="Land M."/>
            <person name="Hauser L."/>
            <person name="Markowitz V."/>
            <person name="Cheng J.-F."/>
            <person name="Hugenholtz P."/>
            <person name="Woyke T."/>
            <person name="Wu D."/>
            <person name="Pukall R."/>
            <person name="Gehrich-Schroeter G."/>
            <person name="Schneider S."/>
            <person name="Klenk H.-P."/>
            <person name="Eisen J.A."/>
        </authorList>
    </citation>
    <scope>NUCLEOTIDE SEQUENCE [LARGE SCALE GENOMIC DNA]</scope>
    <source>
        <strain evidence="7">ATCC 700253 / DSM 10332 / NAL</strain>
    </source>
</reference>
<dbReference type="InterPro" id="IPR015424">
    <property type="entry name" value="PyrdxlP-dep_Trfase"/>
</dbReference>
<evidence type="ECO:0000313" key="6">
    <source>
        <dbReference type="EMBL" id="AEW04406.1"/>
    </source>
</evidence>
<dbReference type="InterPro" id="IPR049704">
    <property type="entry name" value="Aminotrans_3_PPA_site"/>
</dbReference>
<keyword evidence="2 6" id="KW-0032">Aminotransferase</keyword>
<dbReference type="PATRIC" id="fig|679936.5.peg.957"/>
<name>G8TSM9_SULAD</name>
<evidence type="ECO:0000256" key="4">
    <source>
        <dbReference type="ARBA" id="ARBA00022898"/>
    </source>
</evidence>
<keyword evidence="4 5" id="KW-0663">Pyridoxal phosphate</keyword>
<dbReference type="PIRSF" id="PIRSF000521">
    <property type="entry name" value="Transaminase_4ab_Lys_Orn"/>
    <property type="match status" value="1"/>
</dbReference>
<proteinExistence type="inferred from homology"/>
<dbReference type="EMBL" id="CP003179">
    <property type="protein sequence ID" value="AEW04406.1"/>
    <property type="molecule type" value="Genomic_DNA"/>
</dbReference>
<dbReference type="Gene3D" id="3.90.1150.10">
    <property type="entry name" value="Aspartate Aminotransferase, domain 1"/>
    <property type="match status" value="1"/>
</dbReference>
<dbReference type="SUPFAM" id="SSF53383">
    <property type="entry name" value="PLP-dependent transferases"/>
    <property type="match status" value="1"/>
</dbReference>
<dbReference type="STRING" id="679936.Sulac_0904"/>
<dbReference type="PROSITE" id="PS00600">
    <property type="entry name" value="AA_TRANSFER_CLASS_3"/>
    <property type="match status" value="1"/>
</dbReference>
<dbReference type="GO" id="GO:0009102">
    <property type="term" value="P:biotin biosynthetic process"/>
    <property type="evidence" value="ECO:0007669"/>
    <property type="project" value="TreeGrafter"/>
</dbReference>
<dbReference type="GO" id="GO:0030170">
    <property type="term" value="F:pyridoxal phosphate binding"/>
    <property type="evidence" value="ECO:0007669"/>
    <property type="project" value="InterPro"/>
</dbReference>
<dbReference type="Gene3D" id="3.40.640.10">
    <property type="entry name" value="Type I PLP-dependent aspartate aminotransferase-like (Major domain)"/>
    <property type="match status" value="1"/>
</dbReference>
<evidence type="ECO:0000256" key="1">
    <source>
        <dbReference type="ARBA" id="ARBA00008954"/>
    </source>
</evidence>
<accession>G8TSM9</accession>
<dbReference type="Proteomes" id="UP000005439">
    <property type="component" value="Chromosome"/>
</dbReference>
<protein>
    <submittedName>
        <fullName evidence="6">Adenosylmethionine--8-amino-7-oxononanoate transaminase</fullName>
        <ecNumber evidence="6">2.6.1.62</ecNumber>
    </submittedName>
</protein>
<dbReference type="Pfam" id="PF00202">
    <property type="entry name" value="Aminotran_3"/>
    <property type="match status" value="1"/>
</dbReference>
<keyword evidence="7" id="KW-1185">Reference proteome</keyword>
<gene>
    <name evidence="6" type="ordered locus">Sulac_0904</name>
</gene>
<dbReference type="EC" id="2.6.1.62" evidence="6"/>
<dbReference type="InterPro" id="IPR015421">
    <property type="entry name" value="PyrdxlP-dep_Trfase_major"/>
</dbReference>
<dbReference type="GO" id="GO:0004015">
    <property type="term" value="F:adenosylmethionine-8-amino-7-oxononanoate transaminase activity"/>
    <property type="evidence" value="ECO:0007669"/>
    <property type="project" value="UniProtKB-EC"/>
</dbReference>
<dbReference type="PANTHER" id="PTHR42684:SF3">
    <property type="entry name" value="ADENOSYLMETHIONINE-8-AMINO-7-OXONONANOATE AMINOTRANSFERASE"/>
    <property type="match status" value="1"/>
</dbReference>
<organism evidence="6 7">
    <name type="scientific">Sulfobacillus acidophilus (strain ATCC 700253 / DSM 10332 / NAL)</name>
    <dbReference type="NCBI Taxonomy" id="679936"/>
    <lineage>
        <taxon>Bacteria</taxon>
        <taxon>Bacillati</taxon>
        <taxon>Bacillota</taxon>
        <taxon>Clostridia</taxon>
        <taxon>Eubacteriales</taxon>
        <taxon>Clostridiales Family XVII. Incertae Sedis</taxon>
        <taxon>Sulfobacillus</taxon>
    </lineage>
</organism>
<sequence length="439" mass="48334">MARRWGPYTNMKSVLAQEPFVIDHAEGVYVYDEKGHRYLDAHAGLWLVNVGYGRQEIIEAMHTQAQKLAWFSSFGGIANRPSLDLAEYLVERLSPDGMVAVFFSNDGSEAVETALKLSRQYWKIRGRGTKTKFIGREKSYHGVTLGALSVAGISANRTAFEPLLADVRHTAAPDVFHCPHHPGDSFCTGGCIRELERLIGFENPDTIAAMILEPIQAAGGVIIPPPDYVRQVADLCRRHDILLIADEVVTGFGRLGDWTGSRHYGIRPDMMTFAKGITSGYMPLGATAVTREIWETFRQVPGDGPEFRHGNTYSGHPVACAAALANLAIIEREQLWLQAREIGPYLRKKLQEAENTWPQYLSEAGAEGLLGRIRIQGGTDAVEPGYWGLQVQAEMRRRGVIVRVAGDVVTFSPPLIVTADHIDVIISTLVDSVAAIFAP</sequence>
<dbReference type="AlphaFoldDB" id="G8TSM9"/>
<comment type="similarity">
    <text evidence="1 5">Belongs to the class-III pyridoxal-phosphate-dependent aminotransferase family.</text>
</comment>
<evidence type="ECO:0000256" key="5">
    <source>
        <dbReference type="RuleBase" id="RU003560"/>
    </source>
</evidence>
<reference evidence="6 7" key="2">
    <citation type="journal article" date="2012" name="Stand. Genomic Sci.">
        <title>Complete genome sequence of the moderately thermophilic mineral-sulfide-oxidizing firmicute Sulfobacillus acidophilus type strain (NAL(T)).</title>
        <authorList>
            <person name="Anderson I."/>
            <person name="Chertkov O."/>
            <person name="Chen A."/>
            <person name="Saunders E."/>
            <person name="Lapidus A."/>
            <person name="Nolan M."/>
            <person name="Lucas S."/>
            <person name="Hammon N."/>
            <person name="Deshpande S."/>
            <person name="Cheng J.F."/>
            <person name="Han C."/>
            <person name="Tapia R."/>
            <person name="Goodwin L.A."/>
            <person name="Pitluck S."/>
            <person name="Liolios K."/>
            <person name="Pagani I."/>
            <person name="Ivanova N."/>
            <person name="Mikhailova N."/>
            <person name="Pati A."/>
            <person name="Palaniappan K."/>
            <person name="Land M."/>
            <person name="Pan C."/>
            <person name="Rohde M."/>
            <person name="Pukall R."/>
            <person name="Goker M."/>
            <person name="Detter J.C."/>
            <person name="Woyke T."/>
            <person name="Bristow J."/>
            <person name="Eisen J.A."/>
            <person name="Markowitz V."/>
            <person name="Hugenholtz P."/>
            <person name="Kyrpides N.C."/>
            <person name="Klenk H.P."/>
            <person name="Mavromatis K."/>
        </authorList>
    </citation>
    <scope>NUCLEOTIDE SEQUENCE [LARGE SCALE GENOMIC DNA]</scope>
    <source>
        <strain evidence="7">ATCC 700253 / DSM 10332 / NAL</strain>
    </source>
</reference>
<dbReference type="CDD" id="cd00610">
    <property type="entry name" value="OAT_like"/>
    <property type="match status" value="1"/>
</dbReference>
<dbReference type="PANTHER" id="PTHR42684">
    <property type="entry name" value="ADENOSYLMETHIONINE-8-AMINO-7-OXONONANOATE AMINOTRANSFERASE"/>
    <property type="match status" value="1"/>
</dbReference>